<dbReference type="PANTHER" id="PTHR35111:SF1">
    <property type="entry name" value="OS04G0115900 PROTEIN"/>
    <property type="match status" value="1"/>
</dbReference>
<evidence type="ECO:0000313" key="2">
    <source>
        <dbReference type="EMBL" id="URD94608.1"/>
    </source>
</evidence>
<dbReference type="AlphaFoldDB" id="A0A9E7FIL5"/>
<dbReference type="OrthoDB" id="773033at2759"/>
<evidence type="ECO:0000256" key="1">
    <source>
        <dbReference type="SAM" id="MobiDB-lite"/>
    </source>
</evidence>
<proteinExistence type="predicted"/>
<sequence length="110" mass="12072">MKMMARCIPRARSNRPVTTHMSLLERIREAVFKLIMLSAMLKSTGTGSQREKLHKGNICASKPPDSYRSEAVEDCIEYVKRSAGVEKSSSGVGNGDVVVELGFTAFPPVK</sequence>
<dbReference type="Proteomes" id="UP001055439">
    <property type="component" value="Chromosome 4"/>
</dbReference>
<feature type="region of interest" description="Disordered" evidence="1">
    <location>
        <begin position="46"/>
        <end position="66"/>
    </location>
</feature>
<dbReference type="PANTHER" id="PTHR35111">
    <property type="entry name" value="F10A5.9-RELATED"/>
    <property type="match status" value="1"/>
</dbReference>
<protein>
    <submittedName>
        <fullName evidence="2">Uncharacterized protein</fullName>
    </submittedName>
</protein>
<name>A0A9E7FIL5_9LILI</name>
<keyword evidence="3" id="KW-1185">Reference proteome</keyword>
<evidence type="ECO:0000313" key="3">
    <source>
        <dbReference type="Proteomes" id="UP001055439"/>
    </source>
</evidence>
<accession>A0A9E7FIL5</accession>
<reference evidence="2" key="1">
    <citation type="submission" date="2022-05" db="EMBL/GenBank/DDBJ databases">
        <title>The Musa troglodytarum L. genome provides insights into the mechanism of non-climacteric behaviour and enrichment of carotenoids.</title>
        <authorList>
            <person name="Wang J."/>
        </authorList>
    </citation>
    <scope>NUCLEOTIDE SEQUENCE</scope>
    <source>
        <tissue evidence="2">Leaf</tissue>
    </source>
</reference>
<dbReference type="EMBL" id="CP097506">
    <property type="protein sequence ID" value="URD94608.1"/>
    <property type="molecule type" value="Genomic_DNA"/>
</dbReference>
<gene>
    <name evidence="2" type="ORF">MUK42_30262</name>
</gene>
<organism evidence="2 3">
    <name type="scientific">Musa troglodytarum</name>
    <name type="common">fe'i banana</name>
    <dbReference type="NCBI Taxonomy" id="320322"/>
    <lineage>
        <taxon>Eukaryota</taxon>
        <taxon>Viridiplantae</taxon>
        <taxon>Streptophyta</taxon>
        <taxon>Embryophyta</taxon>
        <taxon>Tracheophyta</taxon>
        <taxon>Spermatophyta</taxon>
        <taxon>Magnoliopsida</taxon>
        <taxon>Liliopsida</taxon>
        <taxon>Zingiberales</taxon>
        <taxon>Musaceae</taxon>
        <taxon>Musa</taxon>
    </lineage>
</organism>